<feature type="transmembrane region" description="Helical" evidence="1">
    <location>
        <begin position="114"/>
        <end position="132"/>
    </location>
</feature>
<dbReference type="Pfam" id="PF04982">
    <property type="entry name" value="TM_HPP"/>
    <property type="match status" value="1"/>
</dbReference>
<keyword evidence="5" id="KW-1185">Reference proteome</keyword>
<evidence type="ECO:0000313" key="5">
    <source>
        <dbReference type="Proteomes" id="UP000332933"/>
    </source>
</evidence>
<feature type="domain" description="HPP transmembrane region" evidence="2">
    <location>
        <begin position="78"/>
        <end position="243"/>
    </location>
</feature>
<dbReference type="PANTHER" id="PTHR33741:SF5">
    <property type="entry name" value="TRANSMEMBRANE PROTEIN DDB_G0269096-RELATED"/>
    <property type="match status" value="1"/>
</dbReference>
<gene>
    <name evidence="4" type="primary">Aste57867_18830</name>
    <name evidence="3" type="ORF">As57867_018766</name>
    <name evidence="4" type="ORF">ASTE57867_18830</name>
</gene>
<dbReference type="InterPro" id="IPR058581">
    <property type="entry name" value="TM_HPP"/>
</dbReference>
<keyword evidence="1" id="KW-0812">Transmembrane</keyword>
<feature type="transmembrane region" description="Helical" evidence="1">
    <location>
        <begin position="214"/>
        <end position="235"/>
    </location>
</feature>
<dbReference type="InterPro" id="IPR007065">
    <property type="entry name" value="HPP"/>
</dbReference>
<name>A0A485LB41_9STRA</name>
<dbReference type="PANTHER" id="PTHR33741">
    <property type="entry name" value="TRANSMEMBRANE PROTEIN DDB_G0269096-RELATED"/>
    <property type="match status" value="1"/>
</dbReference>
<dbReference type="EMBL" id="VJMH01006414">
    <property type="protein sequence ID" value="KAF0689762.1"/>
    <property type="molecule type" value="Genomic_DNA"/>
</dbReference>
<dbReference type="AlphaFoldDB" id="A0A485LB41"/>
<organism evidence="4 5">
    <name type="scientific">Aphanomyces stellatus</name>
    <dbReference type="NCBI Taxonomy" id="120398"/>
    <lineage>
        <taxon>Eukaryota</taxon>
        <taxon>Sar</taxon>
        <taxon>Stramenopiles</taxon>
        <taxon>Oomycota</taxon>
        <taxon>Saprolegniomycetes</taxon>
        <taxon>Saprolegniales</taxon>
        <taxon>Verrucalvaceae</taxon>
        <taxon>Aphanomyces</taxon>
    </lineage>
</organism>
<proteinExistence type="predicted"/>
<evidence type="ECO:0000313" key="4">
    <source>
        <dbReference type="EMBL" id="VFT95564.1"/>
    </source>
</evidence>
<keyword evidence="1" id="KW-0472">Membrane</keyword>
<evidence type="ECO:0000313" key="3">
    <source>
        <dbReference type="EMBL" id="KAF0689762.1"/>
    </source>
</evidence>
<reference evidence="3" key="2">
    <citation type="submission" date="2019-06" db="EMBL/GenBank/DDBJ databases">
        <title>Genomics analysis of Aphanomyces spp. identifies a new class of oomycete effector associated with host adaptation.</title>
        <authorList>
            <person name="Gaulin E."/>
        </authorList>
    </citation>
    <scope>NUCLEOTIDE SEQUENCE</scope>
    <source>
        <strain evidence="3">CBS 578.67</strain>
    </source>
</reference>
<evidence type="ECO:0000259" key="2">
    <source>
        <dbReference type="Pfam" id="PF04982"/>
    </source>
</evidence>
<keyword evidence="1" id="KW-1133">Transmembrane helix</keyword>
<protein>
    <submittedName>
        <fullName evidence="4">Aste57867_18830 protein</fullName>
    </submittedName>
</protein>
<dbReference type="EMBL" id="CAADRA010006435">
    <property type="protein sequence ID" value="VFT95564.1"/>
    <property type="molecule type" value="Genomic_DNA"/>
</dbReference>
<reference evidence="4 5" key="1">
    <citation type="submission" date="2019-03" db="EMBL/GenBank/DDBJ databases">
        <authorList>
            <person name="Gaulin E."/>
            <person name="Dumas B."/>
        </authorList>
    </citation>
    <scope>NUCLEOTIDE SEQUENCE [LARGE SCALE GENOMIC DNA]</scope>
    <source>
        <strain evidence="4">CBS 568.67</strain>
    </source>
</reference>
<feature type="transmembrane region" description="Helical" evidence="1">
    <location>
        <begin position="83"/>
        <end position="102"/>
    </location>
</feature>
<feature type="transmembrane region" description="Helical" evidence="1">
    <location>
        <begin position="141"/>
        <end position="161"/>
    </location>
</feature>
<evidence type="ECO:0000256" key="1">
    <source>
        <dbReference type="SAM" id="Phobius"/>
    </source>
</evidence>
<dbReference type="OrthoDB" id="2016548at2759"/>
<dbReference type="Proteomes" id="UP000332933">
    <property type="component" value="Unassembled WGS sequence"/>
</dbReference>
<sequence>MDPSMPHSPAIEIEYSSVEKEETGYNKTEDAHSAVRAYIRRWRGVETMPAAPEINPAFRQIAVDSANRTAQDAFRVKMKARRVFWSFVSSFCGIAILAAIQYNVNGHFPNGKKVSAIIGSYGATAILTYGAIQSPLAQPRNVILGSTLSAVIGVTIAKIFHEVAPGDEWKWLSCALAVSISLVLMQVTDTVHPPGGATALIAVISGPDIEDIGYMYVVMPVFTGSCILVAVSVLINNIERQYPRYWLYKP</sequence>
<accession>A0A485LB41</accession>